<dbReference type="OrthoDB" id="1239983at2"/>
<protein>
    <submittedName>
        <fullName evidence="1">Uncharacterized protein</fullName>
    </submittedName>
</protein>
<evidence type="ECO:0000313" key="2">
    <source>
        <dbReference type="Proteomes" id="UP000228740"/>
    </source>
</evidence>
<accession>A0A2M9BY24</accession>
<keyword evidence="2" id="KW-1185">Reference proteome</keyword>
<comment type="caution">
    <text evidence="1">The sequence shown here is derived from an EMBL/GenBank/DDBJ whole genome shotgun (WGS) entry which is preliminary data.</text>
</comment>
<gene>
    <name evidence="1" type="ORF">CLV73_3501</name>
</gene>
<dbReference type="RefSeq" id="WP_100378108.1">
    <property type="nucleotide sequence ID" value="NZ_PGFD01000003.1"/>
</dbReference>
<reference evidence="1 2" key="1">
    <citation type="submission" date="2017-11" db="EMBL/GenBank/DDBJ databases">
        <title>Genomic Encyclopedia of Archaeal and Bacterial Type Strains, Phase II (KMG-II): From Individual Species to Whole Genera.</title>
        <authorList>
            <person name="Goeker M."/>
        </authorList>
    </citation>
    <scope>NUCLEOTIDE SEQUENCE [LARGE SCALE GENOMIC DNA]</scope>
    <source>
        <strain evidence="1 2">DSM 27617</strain>
    </source>
</reference>
<dbReference type="AlphaFoldDB" id="A0A2M9BY24"/>
<proteinExistence type="predicted"/>
<organism evidence="1 2">
    <name type="scientific">Chryseobacterium geocarposphaerae</name>
    <dbReference type="NCBI Taxonomy" id="1416776"/>
    <lineage>
        <taxon>Bacteria</taxon>
        <taxon>Pseudomonadati</taxon>
        <taxon>Bacteroidota</taxon>
        <taxon>Flavobacteriia</taxon>
        <taxon>Flavobacteriales</taxon>
        <taxon>Weeksellaceae</taxon>
        <taxon>Chryseobacterium group</taxon>
        <taxon>Chryseobacterium</taxon>
    </lineage>
</organism>
<sequence>MKTRLLTILIVLISNFSFTQTKEEIIARIIKVNSLDGWDGVLNPDLDKNGLSDNNNYYNFEKLKKIVSTDELLDLTKHKNQVLRLYAIDELISENNKYINIQKEILDAIANKKIVQTHSGCIIDKELTYSIIYHKYWNLVRARASKNPNESDKEETELIGRKTLNEDNLLRNINSEILKLDEDLFWLIYDRVFEIEKYDETLKKNIIHLLFKYNNSYAFKYLKKNYPDDFNNIYTEYFTKHFSKAEFDKVNETFYLFDLVQYAFENNNDDMKTRILQKLRTTKGWEKELSGTFEHQIFNKYHIKL</sequence>
<name>A0A2M9BY24_9FLAO</name>
<dbReference type="EMBL" id="PGFD01000003">
    <property type="protein sequence ID" value="PJJ62984.1"/>
    <property type="molecule type" value="Genomic_DNA"/>
</dbReference>
<evidence type="ECO:0000313" key="1">
    <source>
        <dbReference type="EMBL" id="PJJ62984.1"/>
    </source>
</evidence>
<dbReference type="Proteomes" id="UP000228740">
    <property type="component" value="Unassembled WGS sequence"/>
</dbReference>